<dbReference type="Gene3D" id="3.10.310.30">
    <property type="match status" value="1"/>
</dbReference>
<dbReference type="GO" id="GO:0006281">
    <property type="term" value="P:DNA repair"/>
    <property type="evidence" value="ECO:0007669"/>
    <property type="project" value="InterPro"/>
</dbReference>
<dbReference type="PANTHER" id="PTHR30255">
    <property type="entry name" value="SINGLE-STRANDED-DNA-SPECIFIC EXONUCLEASE RECJ"/>
    <property type="match status" value="1"/>
</dbReference>
<proteinExistence type="inferred from homology"/>
<comment type="similarity">
    <text evidence="1">Belongs to the RecJ family.</text>
</comment>
<dbReference type="Pfam" id="PF17768">
    <property type="entry name" value="RecJ_OB"/>
    <property type="match status" value="1"/>
</dbReference>
<keyword evidence="3" id="KW-0540">Nuclease</keyword>
<dbReference type="Pfam" id="PF01368">
    <property type="entry name" value="DHH"/>
    <property type="match status" value="1"/>
</dbReference>
<dbReference type="Gene3D" id="3.90.1640.30">
    <property type="match status" value="1"/>
</dbReference>
<reference evidence="10 11" key="1">
    <citation type="submission" date="2016-10" db="EMBL/GenBank/DDBJ databases">
        <authorList>
            <person name="de Groot N.N."/>
        </authorList>
    </citation>
    <scope>NUCLEOTIDE SEQUENCE [LARGE SCALE GENOMIC DNA]</scope>
    <source>
        <strain evidence="10 11">DSM 23995</strain>
    </source>
</reference>
<dbReference type="Pfam" id="PF10141">
    <property type="entry name" value="ssDNA-exonuc_C"/>
    <property type="match status" value="1"/>
</dbReference>
<dbReference type="Pfam" id="PF02272">
    <property type="entry name" value="DHHA1"/>
    <property type="match status" value="1"/>
</dbReference>
<dbReference type="InterPro" id="IPR038763">
    <property type="entry name" value="DHH_sf"/>
</dbReference>
<sequence>MLQSKTRWKMEEMSWDGWEMLQEELSLSTLTAKLLWKRGYREKMSAASFMQANMADIHDPFLMDGMDKAVQRIRDAVSNNEKILIFGDYDADGVSSTTIMIETLKELGADFGWYIPNRFTEGYGPNIPALQTAKDEGASLVITVDTGIAAVGEIEAANEMGLDVIITDHHEPPPELPKAFAVINPKKPGCPYPFKELAGAGVALKLSHALLEAFPEQLLDIFTIGTVSDLVPLLDENRSLVKEGLKKLAQSQRPGIRALKEICGITSEHIEEDHVGFSMGPRINAAGRMDSADPAVHLLLSDSTEEASEWAMLIDQLNKERQTVVNQITEEAIELVENVYPPEDNKFLIIAKEDWNPGVIGIAASRLVEKFYRPVIVLSIDKEKREAKGSARSIEGFNMFEELSKNRDLLPHFGGHPMAAGLTMNADDIEELRKRLLAQADDTLSETSLIPVTPIDAAIPLEEVSLQSLEELKQLAPFGVGHPKPVFLLEDVQVASKRKIGSEKNHLKAEWERNGKRLDCVGFYLGHIADQLTEQATASVVGELAVNEWNGFRKPQLFLKDLAIHEWQLFDKRQHKSIISYVKSLPSNDWALLTFKEKNHTHYKASLESDQVYLCDRVTGTVDAKDIILADLPSSMEELENALMSFTNMERVHAFFEEENQVYFQPLPSREDFKWYYAFLKKRGIFDITRQGEELARRRGWLPASISFMTKVFFELDFVKMKDGKVELTESPLKKDLAESRSYKTFEQKKLLEQELLFSTYNQLKNTLDSLIVNSGHNNDTKEKVGNGL</sequence>
<dbReference type="InterPro" id="IPR051673">
    <property type="entry name" value="SSDNA_exonuclease_RecJ"/>
</dbReference>
<keyword evidence="5 10" id="KW-0269">Exonuclease</keyword>
<evidence type="ECO:0000256" key="3">
    <source>
        <dbReference type="ARBA" id="ARBA00022722"/>
    </source>
</evidence>
<dbReference type="InterPro" id="IPR003156">
    <property type="entry name" value="DHHA1_dom"/>
</dbReference>
<organism evidence="10 11">
    <name type="scientific">Alteribacillus iranensis</name>
    <dbReference type="NCBI Taxonomy" id="930128"/>
    <lineage>
        <taxon>Bacteria</taxon>
        <taxon>Bacillati</taxon>
        <taxon>Bacillota</taxon>
        <taxon>Bacilli</taxon>
        <taxon>Bacillales</taxon>
        <taxon>Bacillaceae</taxon>
        <taxon>Alteribacillus</taxon>
    </lineage>
</organism>
<dbReference type="AlphaFoldDB" id="A0A1I1Z6P6"/>
<feature type="domain" description="RecJ OB" evidence="9">
    <location>
        <begin position="455"/>
        <end position="561"/>
    </location>
</feature>
<evidence type="ECO:0000256" key="1">
    <source>
        <dbReference type="ARBA" id="ARBA00005915"/>
    </source>
</evidence>
<dbReference type="STRING" id="930128.SAMN05192532_10168"/>
<dbReference type="PANTHER" id="PTHR30255:SF2">
    <property type="entry name" value="SINGLE-STRANDED-DNA-SPECIFIC EXONUCLEASE RECJ"/>
    <property type="match status" value="1"/>
</dbReference>
<keyword evidence="11" id="KW-1185">Reference proteome</keyword>
<dbReference type="Proteomes" id="UP000199516">
    <property type="component" value="Unassembled WGS sequence"/>
</dbReference>
<feature type="domain" description="DDH" evidence="6">
    <location>
        <begin position="82"/>
        <end position="226"/>
    </location>
</feature>
<dbReference type="GO" id="GO:0008409">
    <property type="term" value="F:5'-3' exonuclease activity"/>
    <property type="evidence" value="ECO:0007669"/>
    <property type="project" value="InterPro"/>
</dbReference>
<dbReference type="GO" id="GO:0006310">
    <property type="term" value="P:DNA recombination"/>
    <property type="evidence" value="ECO:0007669"/>
    <property type="project" value="InterPro"/>
</dbReference>
<evidence type="ECO:0000259" key="9">
    <source>
        <dbReference type="Pfam" id="PF17768"/>
    </source>
</evidence>
<evidence type="ECO:0000259" key="6">
    <source>
        <dbReference type="Pfam" id="PF01368"/>
    </source>
</evidence>
<gene>
    <name evidence="10" type="ORF">SAMN05192532_10168</name>
</gene>
<dbReference type="InterPro" id="IPR001667">
    <property type="entry name" value="DDH_dom"/>
</dbReference>
<name>A0A1I1Z6P6_9BACI</name>
<evidence type="ECO:0000313" key="10">
    <source>
        <dbReference type="EMBL" id="SFE27379.1"/>
    </source>
</evidence>
<feature type="domain" description="Single-stranded-DNA-specific exonuclease RecJ C-terminal" evidence="8">
    <location>
        <begin position="568"/>
        <end position="766"/>
    </location>
</feature>
<keyword evidence="4" id="KW-0378">Hydrolase</keyword>
<feature type="domain" description="DHHA1" evidence="7">
    <location>
        <begin position="346"/>
        <end position="438"/>
    </location>
</feature>
<dbReference type="RefSeq" id="WP_091656009.1">
    <property type="nucleotide sequence ID" value="NZ_FONT01000001.1"/>
</dbReference>
<dbReference type="OrthoDB" id="9809852at2"/>
<dbReference type="SUPFAM" id="SSF64182">
    <property type="entry name" value="DHH phosphoesterases"/>
    <property type="match status" value="1"/>
</dbReference>
<protein>
    <recommendedName>
        <fullName evidence="2">Single-stranded-DNA-specific exonuclease RecJ</fullName>
    </recommendedName>
</protein>
<dbReference type="InterPro" id="IPR018779">
    <property type="entry name" value="RecJ_C"/>
</dbReference>
<evidence type="ECO:0000313" key="11">
    <source>
        <dbReference type="Proteomes" id="UP000199516"/>
    </source>
</evidence>
<dbReference type="NCBIfam" id="TIGR00644">
    <property type="entry name" value="recJ"/>
    <property type="match status" value="1"/>
</dbReference>
<evidence type="ECO:0000256" key="5">
    <source>
        <dbReference type="ARBA" id="ARBA00022839"/>
    </source>
</evidence>
<dbReference type="EMBL" id="FONT01000001">
    <property type="protein sequence ID" value="SFE27379.1"/>
    <property type="molecule type" value="Genomic_DNA"/>
</dbReference>
<evidence type="ECO:0000259" key="7">
    <source>
        <dbReference type="Pfam" id="PF02272"/>
    </source>
</evidence>
<evidence type="ECO:0000256" key="4">
    <source>
        <dbReference type="ARBA" id="ARBA00022801"/>
    </source>
</evidence>
<evidence type="ECO:0000256" key="2">
    <source>
        <dbReference type="ARBA" id="ARBA00019841"/>
    </source>
</evidence>
<dbReference type="InterPro" id="IPR004610">
    <property type="entry name" value="RecJ"/>
</dbReference>
<evidence type="ECO:0000259" key="8">
    <source>
        <dbReference type="Pfam" id="PF10141"/>
    </source>
</evidence>
<dbReference type="InterPro" id="IPR041122">
    <property type="entry name" value="RecJ_OB"/>
</dbReference>
<dbReference type="GO" id="GO:0003676">
    <property type="term" value="F:nucleic acid binding"/>
    <property type="evidence" value="ECO:0007669"/>
    <property type="project" value="InterPro"/>
</dbReference>
<accession>A0A1I1Z6P6</accession>